<keyword evidence="2" id="KW-0328">Glycosyltransferase</keyword>
<organism evidence="6 7">
    <name type="scientific">Pseudokineococcus marinus</name>
    <dbReference type="NCBI Taxonomy" id="351215"/>
    <lineage>
        <taxon>Bacteria</taxon>
        <taxon>Bacillati</taxon>
        <taxon>Actinomycetota</taxon>
        <taxon>Actinomycetes</taxon>
        <taxon>Kineosporiales</taxon>
        <taxon>Kineosporiaceae</taxon>
        <taxon>Pseudokineococcus</taxon>
    </lineage>
</organism>
<comment type="similarity">
    <text evidence="1">Belongs to the glycosyltransferase 2 family.</text>
</comment>
<keyword evidence="4" id="KW-0812">Transmembrane</keyword>
<feature type="domain" description="Glycosyltransferase 2-like" evidence="5">
    <location>
        <begin position="6"/>
        <end position="171"/>
    </location>
</feature>
<keyword evidence="7" id="KW-1185">Reference proteome</keyword>
<evidence type="ECO:0000313" key="7">
    <source>
        <dbReference type="Proteomes" id="UP000555552"/>
    </source>
</evidence>
<proteinExistence type="inferred from homology"/>
<protein>
    <submittedName>
        <fullName evidence="6">Glycosyltransferase family 2 protein</fullName>
    </submittedName>
</protein>
<evidence type="ECO:0000256" key="4">
    <source>
        <dbReference type="SAM" id="Phobius"/>
    </source>
</evidence>
<keyword evidence="4" id="KW-0472">Membrane</keyword>
<comment type="caution">
    <text evidence="6">The sequence shown here is derived from an EMBL/GenBank/DDBJ whole genome shotgun (WGS) entry which is preliminary data.</text>
</comment>
<dbReference type="CDD" id="cd06423">
    <property type="entry name" value="CESA_like"/>
    <property type="match status" value="1"/>
</dbReference>
<evidence type="ECO:0000256" key="1">
    <source>
        <dbReference type="ARBA" id="ARBA00006739"/>
    </source>
</evidence>
<gene>
    <name evidence="6" type="ORF">HLB09_02655</name>
</gene>
<dbReference type="EMBL" id="JABEMA010000016">
    <property type="protein sequence ID" value="NNH22006.1"/>
    <property type="molecule type" value="Genomic_DNA"/>
</dbReference>
<name>A0A849BR45_9ACTN</name>
<dbReference type="PANTHER" id="PTHR43630:SF1">
    <property type="entry name" value="POLY-BETA-1,6-N-ACETYL-D-GLUCOSAMINE SYNTHASE"/>
    <property type="match status" value="1"/>
</dbReference>
<evidence type="ECO:0000256" key="3">
    <source>
        <dbReference type="ARBA" id="ARBA00022679"/>
    </source>
</evidence>
<dbReference type="RefSeq" id="WP_171201863.1">
    <property type="nucleotide sequence ID" value="NZ_BAAANP010000026.1"/>
</dbReference>
<evidence type="ECO:0000259" key="5">
    <source>
        <dbReference type="Pfam" id="PF00535"/>
    </source>
</evidence>
<dbReference type="InterPro" id="IPR001173">
    <property type="entry name" value="Glyco_trans_2-like"/>
</dbReference>
<reference evidence="6 7" key="1">
    <citation type="submission" date="2020-05" db="EMBL/GenBank/DDBJ databases">
        <title>MicrobeNet Type strains.</title>
        <authorList>
            <person name="Nicholson A.C."/>
        </authorList>
    </citation>
    <scope>NUCLEOTIDE SEQUENCE [LARGE SCALE GENOMIC DNA]</scope>
    <source>
        <strain evidence="6 7">JCM 14547</strain>
    </source>
</reference>
<accession>A0A849BR45</accession>
<evidence type="ECO:0000313" key="6">
    <source>
        <dbReference type="EMBL" id="NNH22006.1"/>
    </source>
</evidence>
<dbReference type="InterPro" id="IPR029044">
    <property type="entry name" value="Nucleotide-diphossugar_trans"/>
</dbReference>
<sequence length="371" mass="40885">MAEVAILIAAHDEEDCIGPTLAAATAQTHPLAAVVVMADNCSDRTVEIARSFPGVTVIETVGNRHKKAGALNEAWQLLRGRVDHIACLDADTIIPPESVAQWVAQMDAEPATAGISARFTMQPAPGNTRWGNLLARLQKAEFARWTDTALNRGGRTSVLAGTACMLRTSTLEVLHAERCAEGVTSGPWSYASDVEDFELTYRLRRLGFETKVSYTVRAYTDAMTSLRALWAQRMKWQGGTVEDLLSIGVTRLTLRDWGQQALGLLAAAVRFGWVATTALYAVLGVLSFHWVWFVVPLLFIANDVKQSLRVPHRDRTDVLLAALLVPQELFAWMRAAWFTRAWAECLVSRYVTGRKKDRWAAQYAAETAVAA</sequence>
<dbReference type="SUPFAM" id="SSF53448">
    <property type="entry name" value="Nucleotide-diphospho-sugar transferases"/>
    <property type="match status" value="1"/>
</dbReference>
<keyword evidence="3 6" id="KW-0808">Transferase</keyword>
<dbReference type="AlphaFoldDB" id="A0A849BR45"/>
<feature type="transmembrane region" description="Helical" evidence="4">
    <location>
        <begin position="278"/>
        <end position="301"/>
    </location>
</feature>
<dbReference type="Pfam" id="PF00535">
    <property type="entry name" value="Glycos_transf_2"/>
    <property type="match status" value="1"/>
</dbReference>
<dbReference type="GO" id="GO:0016757">
    <property type="term" value="F:glycosyltransferase activity"/>
    <property type="evidence" value="ECO:0007669"/>
    <property type="project" value="UniProtKB-KW"/>
</dbReference>
<evidence type="ECO:0000256" key="2">
    <source>
        <dbReference type="ARBA" id="ARBA00022676"/>
    </source>
</evidence>
<dbReference type="Proteomes" id="UP000555552">
    <property type="component" value="Unassembled WGS sequence"/>
</dbReference>
<keyword evidence="4" id="KW-1133">Transmembrane helix</keyword>
<dbReference type="Gene3D" id="3.90.550.10">
    <property type="entry name" value="Spore Coat Polysaccharide Biosynthesis Protein SpsA, Chain A"/>
    <property type="match status" value="1"/>
</dbReference>
<dbReference type="PANTHER" id="PTHR43630">
    <property type="entry name" value="POLY-BETA-1,6-N-ACETYL-D-GLUCOSAMINE SYNTHASE"/>
    <property type="match status" value="1"/>
</dbReference>